<dbReference type="EMBL" id="MHWD01000027">
    <property type="protein sequence ID" value="OHB02987.1"/>
    <property type="molecule type" value="Genomic_DNA"/>
</dbReference>
<gene>
    <name evidence="1" type="ORF">A2920_02850</name>
</gene>
<dbReference type="Proteomes" id="UP000179283">
    <property type="component" value="Unassembled WGS sequence"/>
</dbReference>
<proteinExistence type="predicted"/>
<comment type="caution">
    <text evidence="1">The sequence shown here is derived from an EMBL/GenBank/DDBJ whole genome shotgun (WGS) entry which is preliminary data.</text>
</comment>
<reference evidence="1 2" key="1">
    <citation type="journal article" date="2016" name="Nat. Commun.">
        <title>Thousands of microbial genomes shed light on interconnected biogeochemical processes in an aquifer system.</title>
        <authorList>
            <person name="Anantharaman K."/>
            <person name="Brown C.T."/>
            <person name="Hug L.A."/>
            <person name="Sharon I."/>
            <person name="Castelle C.J."/>
            <person name="Probst A.J."/>
            <person name="Thomas B.C."/>
            <person name="Singh A."/>
            <person name="Wilkins M.J."/>
            <person name="Karaoz U."/>
            <person name="Brodie E.L."/>
            <person name="Williams K.H."/>
            <person name="Hubbard S.S."/>
            <person name="Banfield J.F."/>
        </authorList>
    </citation>
    <scope>NUCLEOTIDE SEQUENCE [LARGE SCALE GENOMIC DNA]</scope>
</reference>
<accession>A0A1G2U0C4</accession>
<organism evidence="1 2">
    <name type="scientific">Candidatus Zambryskibacteria bacterium RIFCSPLOWO2_01_FULL_43_17</name>
    <dbReference type="NCBI Taxonomy" id="1802760"/>
    <lineage>
        <taxon>Bacteria</taxon>
        <taxon>Candidatus Zambryskiibacteriota</taxon>
    </lineage>
</organism>
<protein>
    <recommendedName>
        <fullName evidence="3">Ferritin-like diiron domain-containing protein</fullName>
    </recommendedName>
</protein>
<name>A0A1G2U0C4_9BACT</name>
<evidence type="ECO:0008006" key="3">
    <source>
        <dbReference type="Google" id="ProtNLM"/>
    </source>
</evidence>
<sequence length="65" mass="7763">MLKNNVYNVLHQLVQENKSLWRIKDEYIKDSEGDAQMLAFWEKMEADKEEHVAELKDLAKRLLES</sequence>
<evidence type="ECO:0000313" key="2">
    <source>
        <dbReference type="Proteomes" id="UP000179283"/>
    </source>
</evidence>
<dbReference type="AlphaFoldDB" id="A0A1G2U0C4"/>
<evidence type="ECO:0000313" key="1">
    <source>
        <dbReference type="EMBL" id="OHB02987.1"/>
    </source>
</evidence>